<gene>
    <name evidence="1" type="ORF">AsAng_0047620</name>
</gene>
<dbReference type="Gene3D" id="2.30.110.20">
    <property type="entry name" value="Hcp1-like"/>
    <property type="match status" value="1"/>
</dbReference>
<dbReference type="InterPro" id="IPR010667">
    <property type="entry name" value="Phage_T4_Gp19"/>
</dbReference>
<evidence type="ECO:0000313" key="2">
    <source>
        <dbReference type="Proteomes" id="UP001060919"/>
    </source>
</evidence>
<dbReference type="GO" id="GO:0005198">
    <property type="term" value="F:structural molecule activity"/>
    <property type="evidence" value="ECO:0007669"/>
    <property type="project" value="InterPro"/>
</dbReference>
<keyword evidence="2" id="KW-1185">Reference proteome</keyword>
<organism evidence="1 2">
    <name type="scientific">Aureispira anguillae</name>
    <dbReference type="NCBI Taxonomy" id="2864201"/>
    <lineage>
        <taxon>Bacteria</taxon>
        <taxon>Pseudomonadati</taxon>
        <taxon>Bacteroidota</taxon>
        <taxon>Saprospiria</taxon>
        <taxon>Saprospirales</taxon>
        <taxon>Saprospiraceae</taxon>
        <taxon>Aureispira</taxon>
    </lineage>
</organism>
<proteinExistence type="predicted"/>
<dbReference type="PANTHER" id="PTHR38009:SF1">
    <property type="entry name" value="CONSERVED HYPOTHETICAL PHAGE TAIL PROTEIN"/>
    <property type="match status" value="1"/>
</dbReference>
<dbReference type="InterPro" id="IPR036624">
    <property type="entry name" value="Hcp1-lik_sf"/>
</dbReference>
<name>A0A915YJ73_9BACT</name>
<dbReference type="Proteomes" id="UP001060919">
    <property type="component" value="Chromosome"/>
</dbReference>
<sequence length="207" mass="22529">MAKENPYIGDGGKADLSHLKKINIGQKAIKSVSAGNSVYKDWPLTKYSFEISIGGFTGSVAFQAMDGLGAEIATMKFRDGNSGKFYEQSRPTLTSYSPVTLKKGVFVGDKTLFNWFTNVSNGTFFSDMRTVTIHLSELSGDKHNHIFTWTLEQAYVTKFTPSNLDAEADTEVALEEVEITYQSFSMEAGLLSSILGAASSLIGGISF</sequence>
<reference evidence="1" key="1">
    <citation type="submission" date="2022-09" db="EMBL/GenBank/DDBJ databases">
        <title>Aureispira anguillicida sp. nov., isolated from Leptocephalus of Japanese eel Anguilla japonica.</title>
        <authorList>
            <person name="Yuasa K."/>
            <person name="Mekata T."/>
            <person name="Ikunari K."/>
        </authorList>
    </citation>
    <scope>NUCLEOTIDE SEQUENCE</scope>
    <source>
        <strain evidence="1">EL160426</strain>
    </source>
</reference>
<dbReference type="AlphaFoldDB" id="A0A915YJ73"/>
<dbReference type="RefSeq" id="WP_264789242.1">
    <property type="nucleotide sequence ID" value="NZ_AP026867.1"/>
</dbReference>
<dbReference type="PANTHER" id="PTHR38009">
    <property type="entry name" value="CONSERVED HYPOTHETICAL PHAGE TAIL PROTEIN"/>
    <property type="match status" value="1"/>
</dbReference>
<dbReference type="KEGG" id="aup:AsAng_0047620"/>
<dbReference type="InterPro" id="IPR011747">
    <property type="entry name" value="CHP02241"/>
</dbReference>
<protein>
    <submittedName>
        <fullName evidence="1">Phage tail protein</fullName>
    </submittedName>
</protein>
<accession>A0A915YJ73</accession>
<evidence type="ECO:0000313" key="1">
    <source>
        <dbReference type="EMBL" id="BDS13999.1"/>
    </source>
</evidence>
<dbReference type="Pfam" id="PF06841">
    <property type="entry name" value="Phage_T4_gp19"/>
    <property type="match status" value="1"/>
</dbReference>
<dbReference type="NCBIfam" id="TIGR02241">
    <property type="entry name" value="conserved hypothetical phage tail region protein"/>
    <property type="match status" value="1"/>
</dbReference>
<dbReference type="EMBL" id="AP026867">
    <property type="protein sequence ID" value="BDS13999.1"/>
    <property type="molecule type" value="Genomic_DNA"/>
</dbReference>